<name>A0A934UPZ2_9BURK</name>
<feature type="transmembrane region" description="Helical" evidence="5">
    <location>
        <begin position="321"/>
        <end position="343"/>
    </location>
</feature>
<dbReference type="Pfam" id="PF11846">
    <property type="entry name" value="Wzy_C_2"/>
    <property type="match status" value="1"/>
</dbReference>
<dbReference type="Proteomes" id="UP000617041">
    <property type="component" value="Unassembled WGS sequence"/>
</dbReference>
<dbReference type="GO" id="GO:0016020">
    <property type="term" value="C:membrane"/>
    <property type="evidence" value="ECO:0007669"/>
    <property type="project" value="UniProtKB-SubCell"/>
</dbReference>
<proteinExistence type="predicted"/>
<dbReference type="InterPro" id="IPR051533">
    <property type="entry name" value="WaaL-like"/>
</dbReference>
<comment type="caution">
    <text evidence="8">The sequence shown here is derived from an EMBL/GenBank/DDBJ whole genome shotgun (WGS) entry which is preliminary data.</text>
</comment>
<dbReference type="PANTHER" id="PTHR37422:SF13">
    <property type="entry name" value="LIPOPOLYSACCHARIDE BIOSYNTHESIS PROTEIN PA4999-RELATED"/>
    <property type="match status" value="1"/>
</dbReference>
<sequence>MSAAPRQPGVRAAAAAVLTAIPWLSPATFGPSSTVVPWLVSAACALVVWLLAVPATRERLGLVVLALAVAAVATLLHPASAQENAYLAAGLLLVAVGGAPAGDGELTQGFCAGLLMAAAGSAVIALLQYFGAAHALVPMVSAASIGDAYANLRQPNQFSTLCWLGVAVLLFGRIGVGRRAQFVLMALLAVASAATTSRTALLQMALLAAALLAWPSAERGHRWRMLGVAALGYAAALVLLPWIAQAATGVLPSRTLWGRVGSIDSCSSRRVLWEDVLHLVAQRPWAGWGWGELDYAHFVTPYPGARFCDILDNAHNFALHLAVELGVPFAVLACAGAAVWGLRRRPWAEADPLRQLAWMLAGMVLVHSLLEYPLWYGPFQIVFGAALAWLGAGTVSRWSWPPLARVVVGVAGLCLVAAAAWDYVLASQAYLPVKQRWAAAREDPLATARRARLFASQATFAELTLTAPSRANATAVWAQSQAMLHYSPEPRVVERAIDSALLLGKDQEAAVLLARYKAAFPKDAQRYLAAPRAQD</sequence>
<keyword evidence="9" id="KW-1185">Reference proteome</keyword>
<dbReference type="InterPro" id="IPR021797">
    <property type="entry name" value="Wzy_C_2"/>
</dbReference>
<keyword evidence="8" id="KW-0436">Ligase</keyword>
<evidence type="ECO:0000313" key="9">
    <source>
        <dbReference type="Proteomes" id="UP000617041"/>
    </source>
</evidence>
<evidence type="ECO:0000256" key="1">
    <source>
        <dbReference type="ARBA" id="ARBA00004141"/>
    </source>
</evidence>
<keyword evidence="2 5" id="KW-0812">Transmembrane</keyword>
<feature type="transmembrane region" description="Helical" evidence="5">
    <location>
        <begin position="35"/>
        <end position="53"/>
    </location>
</feature>
<evidence type="ECO:0000256" key="5">
    <source>
        <dbReference type="SAM" id="Phobius"/>
    </source>
</evidence>
<dbReference type="GO" id="GO:0016874">
    <property type="term" value="F:ligase activity"/>
    <property type="evidence" value="ECO:0007669"/>
    <property type="project" value="UniProtKB-KW"/>
</dbReference>
<dbReference type="PANTHER" id="PTHR37422">
    <property type="entry name" value="TEICHURONIC ACID BIOSYNTHESIS PROTEIN TUAE"/>
    <property type="match status" value="1"/>
</dbReference>
<reference evidence="8" key="1">
    <citation type="submission" date="2020-12" db="EMBL/GenBank/DDBJ databases">
        <title>Ramlibacter sp. nov., isolated from a freshwater alga, Cryptomonas.</title>
        <authorList>
            <person name="Kim H.M."/>
            <person name="Jeon C.O."/>
        </authorList>
    </citation>
    <scope>NUCLEOTIDE SEQUENCE</scope>
    <source>
        <strain evidence="8">CrO1</strain>
    </source>
</reference>
<dbReference type="AlphaFoldDB" id="A0A934UPZ2"/>
<dbReference type="InterPro" id="IPR007016">
    <property type="entry name" value="O-antigen_ligase-rel_domated"/>
</dbReference>
<protein>
    <submittedName>
        <fullName evidence="8">O-antigen ligase C-terminal domain-containing protein</fullName>
    </submittedName>
</protein>
<feature type="transmembrane region" description="Helical" evidence="5">
    <location>
        <begin position="85"/>
        <end position="102"/>
    </location>
</feature>
<accession>A0A934UPZ2</accession>
<feature type="transmembrane region" description="Helical" evidence="5">
    <location>
        <begin position="355"/>
        <end position="374"/>
    </location>
</feature>
<feature type="domain" description="O-antigen ligase-related" evidence="6">
    <location>
        <begin position="184"/>
        <end position="332"/>
    </location>
</feature>
<feature type="transmembrane region" description="Helical" evidence="5">
    <location>
        <begin position="406"/>
        <end position="426"/>
    </location>
</feature>
<keyword evidence="3 5" id="KW-1133">Transmembrane helix</keyword>
<evidence type="ECO:0000259" key="7">
    <source>
        <dbReference type="Pfam" id="PF11846"/>
    </source>
</evidence>
<dbReference type="EMBL" id="JAEDAO010000001">
    <property type="protein sequence ID" value="MBK0391271.1"/>
    <property type="molecule type" value="Genomic_DNA"/>
</dbReference>
<organism evidence="8 9">
    <name type="scientific">Ramlibacter algicola</name>
    <dbReference type="NCBI Taxonomy" id="2795217"/>
    <lineage>
        <taxon>Bacteria</taxon>
        <taxon>Pseudomonadati</taxon>
        <taxon>Pseudomonadota</taxon>
        <taxon>Betaproteobacteria</taxon>
        <taxon>Burkholderiales</taxon>
        <taxon>Comamonadaceae</taxon>
        <taxon>Ramlibacter</taxon>
    </lineage>
</organism>
<evidence type="ECO:0000256" key="3">
    <source>
        <dbReference type="ARBA" id="ARBA00022989"/>
    </source>
</evidence>
<evidence type="ECO:0000256" key="2">
    <source>
        <dbReference type="ARBA" id="ARBA00022692"/>
    </source>
</evidence>
<keyword evidence="4 5" id="KW-0472">Membrane</keyword>
<feature type="domain" description="Virulence factor membrane-bound polymerase C-terminal" evidence="7">
    <location>
        <begin position="356"/>
        <end position="527"/>
    </location>
</feature>
<evidence type="ECO:0000313" key="8">
    <source>
        <dbReference type="EMBL" id="MBK0391271.1"/>
    </source>
</evidence>
<feature type="transmembrane region" description="Helical" evidence="5">
    <location>
        <begin position="12"/>
        <end position="29"/>
    </location>
</feature>
<feature type="transmembrane region" description="Helical" evidence="5">
    <location>
        <begin position="157"/>
        <end position="176"/>
    </location>
</feature>
<dbReference type="Pfam" id="PF04932">
    <property type="entry name" value="Wzy_C"/>
    <property type="match status" value="1"/>
</dbReference>
<dbReference type="RefSeq" id="WP_200786097.1">
    <property type="nucleotide sequence ID" value="NZ_JAEDAO010000001.1"/>
</dbReference>
<evidence type="ECO:0000259" key="6">
    <source>
        <dbReference type="Pfam" id="PF04932"/>
    </source>
</evidence>
<comment type="subcellular location">
    <subcellularLocation>
        <location evidence="1">Membrane</location>
        <topology evidence="1">Multi-pass membrane protein</topology>
    </subcellularLocation>
</comment>
<evidence type="ECO:0000256" key="4">
    <source>
        <dbReference type="ARBA" id="ARBA00023136"/>
    </source>
</evidence>
<feature type="transmembrane region" description="Helical" evidence="5">
    <location>
        <begin position="225"/>
        <end position="244"/>
    </location>
</feature>
<feature type="transmembrane region" description="Helical" evidence="5">
    <location>
        <begin position="381"/>
        <end position="400"/>
    </location>
</feature>
<feature type="transmembrane region" description="Helical" evidence="5">
    <location>
        <begin position="60"/>
        <end position="79"/>
    </location>
</feature>
<gene>
    <name evidence="8" type="ORF">I8E28_01590</name>
</gene>
<feature type="transmembrane region" description="Helical" evidence="5">
    <location>
        <begin position="114"/>
        <end position="137"/>
    </location>
</feature>